<gene>
    <name evidence="3" type="ORF">GCM10012280_42910</name>
</gene>
<dbReference type="AlphaFoldDB" id="A0A918E094"/>
<dbReference type="InterPro" id="IPR023631">
    <property type="entry name" value="Amidase_dom"/>
</dbReference>
<comment type="caution">
    <text evidence="3">The sequence shown here is derived from an EMBL/GenBank/DDBJ whole genome shotgun (WGS) entry which is preliminary data.</text>
</comment>
<dbReference type="PANTHER" id="PTHR11895:SF7">
    <property type="entry name" value="GLUTAMYL-TRNA(GLN) AMIDOTRANSFERASE SUBUNIT A, MITOCHONDRIAL"/>
    <property type="match status" value="1"/>
</dbReference>
<organism evidence="3 4">
    <name type="scientific">Wenjunlia tyrosinilytica</name>
    <dbReference type="NCBI Taxonomy" id="1544741"/>
    <lineage>
        <taxon>Bacteria</taxon>
        <taxon>Bacillati</taxon>
        <taxon>Actinomycetota</taxon>
        <taxon>Actinomycetes</taxon>
        <taxon>Kitasatosporales</taxon>
        <taxon>Streptomycetaceae</taxon>
        <taxon>Wenjunlia</taxon>
    </lineage>
</organism>
<dbReference type="Proteomes" id="UP000641932">
    <property type="component" value="Unassembled WGS sequence"/>
</dbReference>
<dbReference type="Gene3D" id="3.90.1300.10">
    <property type="entry name" value="Amidase signature (AS) domain"/>
    <property type="match status" value="2"/>
</dbReference>
<feature type="domain" description="Amidase" evidence="2">
    <location>
        <begin position="95"/>
        <end position="230"/>
    </location>
</feature>
<reference evidence="3" key="2">
    <citation type="submission" date="2020-09" db="EMBL/GenBank/DDBJ databases">
        <authorList>
            <person name="Sun Q."/>
            <person name="Zhou Y."/>
        </authorList>
    </citation>
    <scope>NUCLEOTIDE SEQUENCE</scope>
    <source>
        <strain evidence="3">CGMCC 4.7201</strain>
    </source>
</reference>
<comment type="similarity">
    <text evidence="1">Belongs to the amidase family.</text>
</comment>
<dbReference type="Pfam" id="PF01425">
    <property type="entry name" value="Amidase"/>
    <property type="match status" value="2"/>
</dbReference>
<evidence type="ECO:0000313" key="4">
    <source>
        <dbReference type="Proteomes" id="UP000641932"/>
    </source>
</evidence>
<accession>A0A918E094</accession>
<reference evidence="3" key="1">
    <citation type="journal article" date="2014" name="Int. J. Syst. Evol. Microbiol.">
        <title>Complete genome sequence of Corynebacterium casei LMG S-19264T (=DSM 44701T), isolated from a smear-ripened cheese.</title>
        <authorList>
            <consortium name="US DOE Joint Genome Institute (JGI-PGF)"/>
            <person name="Walter F."/>
            <person name="Albersmeier A."/>
            <person name="Kalinowski J."/>
            <person name="Ruckert C."/>
        </authorList>
    </citation>
    <scope>NUCLEOTIDE SEQUENCE</scope>
    <source>
        <strain evidence="3">CGMCC 4.7201</strain>
    </source>
</reference>
<dbReference type="InterPro" id="IPR036928">
    <property type="entry name" value="AS_sf"/>
</dbReference>
<keyword evidence="4" id="KW-1185">Reference proteome</keyword>
<dbReference type="SUPFAM" id="SSF75304">
    <property type="entry name" value="Amidase signature (AS) enzymes"/>
    <property type="match status" value="1"/>
</dbReference>
<sequence>MGTGPLDSLSYSELTARRIADAVLRRELSAVEVAGAALGRMDDLDPWLCAFTEVWPARARTVALEVDRAVRRGEALPLAGVPLGLKASEGAGSLQAQRLIAAGCVPVGTTSVAGKGTDWQTWGWTDRGPTVNPWRPDLSPGGSSAGSAAAVGAGCVPLATGSDGAGSVRIPAAWCGIVGAKPTNGALPARDRAGLNVGGPLARTVEDAAAYWQVVIGEDPLRVRPAEPPRAAWSATLGYAATQDEVRGTAWRAARALFASGCVEERETEVALLDPEPAWRGLRSGHPDAEAVRVREENERRLERLFGDVDVLLTPTTPNRPHGHRGPGGAMSVAMAWVFNVSGHPAVTVPAGRTEDGCPVGLQLVGRRGEEATVFSAALAVERSGRGTT</sequence>
<dbReference type="EMBL" id="BMMS01000018">
    <property type="protein sequence ID" value="GGO92526.1"/>
    <property type="molecule type" value="Genomic_DNA"/>
</dbReference>
<feature type="domain" description="Amidase" evidence="2">
    <location>
        <begin position="288"/>
        <end position="374"/>
    </location>
</feature>
<name>A0A918E094_9ACTN</name>
<evidence type="ECO:0000259" key="2">
    <source>
        <dbReference type="Pfam" id="PF01425"/>
    </source>
</evidence>
<protein>
    <submittedName>
        <fullName evidence="3">Amidohydrolase</fullName>
    </submittedName>
</protein>
<dbReference type="GO" id="GO:0003824">
    <property type="term" value="F:catalytic activity"/>
    <property type="evidence" value="ECO:0007669"/>
    <property type="project" value="InterPro"/>
</dbReference>
<evidence type="ECO:0000313" key="3">
    <source>
        <dbReference type="EMBL" id="GGO92526.1"/>
    </source>
</evidence>
<proteinExistence type="inferred from homology"/>
<evidence type="ECO:0000256" key="1">
    <source>
        <dbReference type="ARBA" id="ARBA00009199"/>
    </source>
</evidence>
<dbReference type="PANTHER" id="PTHR11895">
    <property type="entry name" value="TRANSAMIDASE"/>
    <property type="match status" value="1"/>
</dbReference>
<dbReference type="InterPro" id="IPR000120">
    <property type="entry name" value="Amidase"/>
</dbReference>